<keyword evidence="3" id="KW-0808">Transferase</keyword>
<dbReference type="Pfam" id="PF03016">
    <property type="entry name" value="Exostosin_GT47"/>
    <property type="match status" value="1"/>
</dbReference>
<feature type="domain" description="Exostosin GT47" evidence="6">
    <location>
        <begin position="58"/>
        <end position="404"/>
    </location>
</feature>
<dbReference type="PANTHER" id="PTHR11062">
    <property type="entry name" value="EXOSTOSIN HEPARAN SULFATE GLYCOSYLTRANSFERASE -RELATED"/>
    <property type="match status" value="1"/>
</dbReference>
<dbReference type="Proteomes" id="UP001231189">
    <property type="component" value="Unassembled WGS sequence"/>
</dbReference>
<dbReference type="AlphaFoldDB" id="A0AAD8TV74"/>
<sequence>MEKMEKSGAVRRARFLLLVAAAFWVCILYFRLSVIITGVAIAPTERAASFAPGYERDRCRGRYVYMHDLPPRFNADMLGGCSQTNGRWPDMCEQVSNAGLGKPLQEPEDEGDGDDGVLTGARGWYATHQFALDAIFHGRMRRYECLTNDSSEAAAVFVPFYAGFDFARHHWGYDNATRDAASHDLASWLVGRPEWRRAGGRDHFLVAGRTAWDFRRDTCLSPNWGTNLLLLAASRNMTVLVVESSAPGLGNDMAVPYPTYFHPRTDADVLDWQRRIESSDRPWFMSFVGAPRPEFPRSIRPQIIAQCSASSTCRQLGCANGASQCHAPGDIMRLFQSSTFCLQPPGDSYTRRSAFDAMVAGCVPVFFHPASAYLQYRWHLPGDHTRYSVFIPEDGVRAGNVGIEETLRRIPPAAVRRMREELVRLVPRLVYADPRHTLETVKDAFDVAVEGVIEKVA</sequence>
<gene>
    <name evidence="7" type="ORF">QYE76_011353</name>
</gene>
<protein>
    <recommendedName>
        <fullName evidence="6">Exostosin GT47 domain-containing protein</fullName>
    </recommendedName>
</protein>
<dbReference type="InterPro" id="IPR004263">
    <property type="entry name" value="Exostosin"/>
</dbReference>
<evidence type="ECO:0000313" key="7">
    <source>
        <dbReference type="EMBL" id="KAK1694656.1"/>
    </source>
</evidence>
<dbReference type="EMBL" id="JAUUTY010000001">
    <property type="protein sequence ID" value="KAK1694656.1"/>
    <property type="molecule type" value="Genomic_DNA"/>
</dbReference>
<keyword evidence="4" id="KW-0812">Transmembrane</keyword>
<keyword evidence="4" id="KW-0735">Signal-anchor</keyword>
<dbReference type="GO" id="GO:0016757">
    <property type="term" value="F:glycosyltransferase activity"/>
    <property type="evidence" value="ECO:0007669"/>
    <property type="project" value="UniProtKB-KW"/>
</dbReference>
<proteinExistence type="inferred from homology"/>
<reference evidence="7" key="1">
    <citation type="submission" date="2023-07" db="EMBL/GenBank/DDBJ databases">
        <title>A chromosome-level genome assembly of Lolium multiflorum.</title>
        <authorList>
            <person name="Chen Y."/>
            <person name="Copetti D."/>
            <person name="Kolliker R."/>
            <person name="Studer B."/>
        </authorList>
    </citation>
    <scope>NUCLEOTIDE SEQUENCE</scope>
    <source>
        <strain evidence="7">02402/16</strain>
        <tissue evidence="7">Leaf</tissue>
    </source>
</reference>
<evidence type="ECO:0000256" key="1">
    <source>
        <dbReference type="ARBA" id="ARBA00004323"/>
    </source>
</evidence>
<keyword evidence="5" id="KW-0333">Golgi apparatus</keyword>
<organism evidence="7 8">
    <name type="scientific">Lolium multiflorum</name>
    <name type="common">Italian ryegrass</name>
    <name type="synonym">Lolium perenne subsp. multiflorum</name>
    <dbReference type="NCBI Taxonomy" id="4521"/>
    <lineage>
        <taxon>Eukaryota</taxon>
        <taxon>Viridiplantae</taxon>
        <taxon>Streptophyta</taxon>
        <taxon>Embryophyta</taxon>
        <taxon>Tracheophyta</taxon>
        <taxon>Spermatophyta</taxon>
        <taxon>Magnoliopsida</taxon>
        <taxon>Liliopsida</taxon>
        <taxon>Poales</taxon>
        <taxon>Poaceae</taxon>
        <taxon>BOP clade</taxon>
        <taxon>Pooideae</taxon>
        <taxon>Poodae</taxon>
        <taxon>Poeae</taxon>
        <taxon>Poeae Chloroplast Group 2 (Poeae type)</taxon>
        <taxon>Loliodinae</taxon>
        <taxon>Loliinae</taxon>
        <taxon>Lolium</taxon>
    </lineage>
</organism>
<accession>A0AAD8TV74</accession>
<comment type="subcellular location">
    <subcellularLocation>
        <location evidence="1">Golgi apparatus membrane</location>
        <topology evidence="1">Single-pass type II membrane protein</topology>
    </subcellularLocation>
</comment>
<evidence type="ECO:0000256" key="3">
    <source>
        <dbReference type="ARBA" id="ARBA00022676"/>
    </source>
</evidence>
<comment type="caution">
    <text evidence="7">The sequence shown here is derived from an EMBL/GenBank/DDBJ whole genome shotgun (WGS) entry which is preliminary data.</text>
</comment>
<name>A0AAD8TV74_LOLMU</name>
<keyword evidence="8" id="KW-1185">Reference proteome</keyword>
<comment type="similarity">
    <text evidence="2">Belongs to the glycosyltransferase 47 family.</text>
</comment>
<evidence type="ECO:0000259" key="6">
    <source>
        <dbReference type="Pfam" id="PF03016"/>
    </source>
</evidence>
<evidence type="ECO:0000256" key="5">
    <source>
        <dbReference type="ARBA" id="ARBA00023034"/>
    </source>
</evidence>
<keyword evidence="3" id="KW-0328">Glycosyltransferase</keyword>
<dbReference type="GO" id="GO:0000139">
    <property type="term" value="C:Golgi membrane"/>
    <property type="evidence" value="ECO:0007669"/>
    <property type="project" value="UniProtKB-SubCell"/>
</dbReference>
<dbReference type="PANTHER" id="PTHR11062:SF189">
    <property type="entry name" value="EXOSTOSIN GT47 DOMAIN-CONTAINING PROTEIN"/>
    <property type="match status" value="1"/>
</dbReference>
<dbReference type="InterPro" id="IPR040911">
    <property type="entry name" value="Exostosin_GT47"/>
</dbReference>
<evidence type="ECO:0000256" key="2">
    <source>
        <dbReference type="ARBA" id="ARBA00010271"/>
    </source>
</evidence>
<evidence type="ECO:0000256" key="4">
    <source>
        <dbReference type="ARBA" id="ARBA00022968"/>
    </source>
</evidence>
<evidence type="ECO:0000313" key="8">
    <source>
        <dbReference type="Proteomes" id="UP001231189"/>
    </source>
</evidence>